<dbReference type="GO" id="GO:0012505">
    <property type="term" value="C:endomembrane system"/>
    <property type="evidence" value="ECO:0007669"/>
    <property type="project" value="UniProtKB-SubCell"/>
</dbReference>
<evidence type="ECO:0000256" key="3">
    <source>
        <dbReference type="ARBA" id="ARBA00022989"/>
    </source>
</evidence>
<sequence>MLSRNLDMAKKAYKNKDVEASKKAHQALTDAPEIHKHEQGQFIKSLIYGGLDGIITTFAVVAGVAGASLSFGVVLILGFANLIADGLSMAIGDYLSSKAENEYKQAEREREIWEIEHFPEGEKQEMIELYVSKGLSKEDATAITNIISKNKEAWVDIMMVEELGIIEDNESPVKNAIVTFLSFVIFGFIPLITYVISTFLPGLKDSAFIIASVLTGITLFILGALKVKFTAKNWLSSGIEMLIIGGIAAFAAYGIGYVLSAVA</sequence>
<dbReference type="Pfam" id="PF01988">
    <property type="entry name" value="VIT1"/>
    <property type="match status" value="1"/>
</dbReference>
<comment type="subcellular location">
    <subcellularLocation>
        <location evidence="1">Endomembrane system</location>
        <topology evidence="1">Multi-pass membrane protein</topology>
    </subcellularLocation>
</comment>
<keyword evidence="2 5" id="KW-0812">Transmembrane</keyword>
<accession>A0A1D2YW43</accession>
<feature type="transmembrane region" description="Helical" evidence="5">
    <location>
        <begin position="239"/>
        <end position="259"/>
    </location>
</feature>
<keyword evidence="3 5" id="KW-1133">Transmembrane helix</keyword>
<keyword evidence="7" id="KW-1185">Reference proteome</keyword>
<dbReference type="STRING" id="337097.BHF71_07035"/>
<evidence type="ECO:0000256" key="1">
    <source>
        <dbReference type="ARBA" id="ARBA00004127"/>
    </source>
</evidence>
<dbReference type="GO" id="GO:0030026">
    <property type="term" value="P:intracellular manganese ion homeostasis"/>
    <property type="evidence" value="ECO:0007669"/>
    <property type="project" value="InterPro"/>
</dbReference>
<dbReference type="InterPro" id="IPR008217">
    <property type="entry name" value="Ccc1_fam"/>
</dbReference>
<dbReference type="AlphaFoldDB" id="A0A1D2YW43"/>
<evidence type="ECO:0000256" key="4">
    <source>
        <dbReference type="ARBA" id="ARBA00023136"/>
    </source>
</evidence>
<dbReference type="GO" id="GO:0005384">
    <property type="term" value="F:manganese ion transmembrane transporter activity"/>
    <property type="evidence" value="ECO:0007669"/>
    <property type="project" value="InterPro"/>
</dbReference>
<dbReference type="Proteomes" id="UP000243739">
    <property type="component" value="Unassembled WGS sequence"/>
</dbReference>
<evidence type="ECO:0000256" key="5">
    <source>
        <dbReference type="SAM" id="Phobius"/>
    </source>
</evidence>
<feature type="transmembrane region" description="Helical" evidence="5">
    <location>
        <begin position="176"/>
        <end position="200"/>
    </location>
</feature>
<reference evidence="6 7" key="1">
    <citation type="submission" date="2016-09" db="EMBL/GenBank/DDBJ databases">
        <title>Draft genome sequence for the type strain of Vulcanibacillus modesticaldus BR, a strictly anaerobic, moderately thermophilic, and nitrate-reducing bacterium from deep sea-hydrothermal vents of the Mid-Atlantic Ridge.</title>
        <authorList>
            <person name="Abin C.A."/>
            <person name="Hollibaugh J.T."/>
        </authorList>
    </citation>
    <scope>NUCLEOTIDE SEQUENCE [LARGE SCALE GENOMIC DNA]</scope>
    <source>
        <strain evidence="6 7">BR</strain>
    </source>
</reference>
<evidence type="ECO:0000256" key="2">
    <source>
        <dbReference type="ARBA" id="ARBA00022692"/>
    </source>
</evidence>
<dbReference type="EMBL" id="MIJF01000011">
    <property type="protein sequence ID" value="OEF99944.1"/>
    <property type="molecule type" value="Genomic_DNA"/>
</dbReference>
<organism evidence="6 7">
    <name type="scientific">Vulcanibacillus modesticaldus</name>
    <dbReference type="NCBI Taxonomy" id="337097"/>
    <lineage>
        <taxon>Bacteria</taxon>
        <taxon>Bacillati</taxon>
        <taxon>Bacillota</taxon>
        <taxon>Bacilli</taxon>
        <taxon>Bacillales</taxon>
        <taxon>Bacillaceae</taxon>
        <taxon>Vulcanibacillus</taxon>
    </lineage>
</organism>
<dbReference type="PANTHER" id="PTHR31851">
    <property type="entry name" value="FE(2+)/MN(2+) TRANSPORTER PCL1"/>
    <property type="match status" value="1"/>
</dbReference>
<proteinExistence type="predicted"/>
<evidence type="ECO:0000313" key="7">
    <source>
        <dbReference type="Proteomes" id="UP000243739"/>
    </source>
</evidence>
<keyword evidence="4 5" id="KW-0472">Membrane</keyword>
<protein>
    <recommendedName>
        <fullName evidence="8">GMP synthase</fullName>
    </recommendedName>
</protein>
<evidence type="ECO:0008006" key="8">
    <source>
        <dbReference type="Google" id="ProtNLM"/>
    </source>
</evidence>
<feature type="transmembrane region" description="Helical" evidence="5">
    <location>
        <begin position="206"/>
        <end position="227"/>
    </location>
</feature>
<dbReference type="OrthoDB" id="9781619at2"/>
<name>A0A1D2YW43_9BACI</name>
<dbReference type="RefSeq" id="WP_069656164.1">
    <property type="nucleotide sequence ID" value="NZ_MIJF01000011.1"/>
</dbReference>
<gene>
    <name evidence="6" type="ORF">BHF71_07035</name>
</gene>
<evidence type="ECO:0000313" key="6">
    <source>
        <dbReference type="EMBL" id="OEF99944.1"/>
    </source>
</evidence>
<comment type="caution">
    <text evidence="6">The sequence shown here is derived from an EMBL/GenBank/DDBJ whole genome shotgun (WGS) entry which is preliminary data.</text>
</comment>